<dbReference type="Proteomes" id="UP001642464">
    <property type="component" value="Unassembled WGS sequence"/>
</dbReference>
<accession>A0ABP0KVT8</accession>
<feature type="compositionally biased region" description="Basic and acidic residues" evidence="1">
    <location>
        <begin position="280"/>
        <end position="309"/>
    </location>
</feature>
<evidence type="ECO:0000313" key="3">
    <source>
        <dbReference type="EMBL" id="CAK9030097.1"/>
    </source>
</evidence>
<proteinExistence type="predicted"/>
<dbReference type="Gene3D" id="3.80.10.10">
    <property type="entry name" value="Ribonuclease Inhibitor"/>
    <property type="match status" value="1"/>
</dbReference>
<feature type="region of interest" description="Disordered" evidence="1">
    <location>
        <begin position="252"/>
        <end position="319"/>
    </location>
</feature>
<gene>
    <name evidence="2" type="ORF">SCF082_LOCUS19065</name>
    <name evidence="3" type="ORF">SCF082_LOCUS19075</name>
</gene>
<evidence type="ECO:0000256" key="1">
    <source>
        <dbReference type="SAM" id="MobiDB-lite"/>
    </source>
</evidence>
<dbReference type="InterPro" id="IPR032675">
    <property type="entry name" value="LRR_dom_sf"/>
</dbReference>
<dbReference type="EMBL" id="CAXAMM010012936">
    <property type="protein sequence ID" value="CAK9030064.1"/>
    <property type="molecule type" value="Genomic_DNA"/>
</dbReference>
<evidence type="ECO:0000313" key="4">
    <source>
        <dbReference type="Proteomes" id="UP001642464"/>
    </source>
</evidence>
<reference evidence="3 4" key="1">
    <citation type="submission" date="2024-02" db="EMBL/GenBank/DDBJ databases">
        <authorList>
            <person name="Chen Y."/>
            <person name="Shah S."/>
            <person name="Dougan E. K."/>
            <person name="Thang M."/>
            <person name="Chan C."/>
        </authorList>
    </citation>
    <scope>NUCLEOTIDE SEQUENCE [LARGE SCALE GENOMIC DNA]</scope>
</reference>
<dbReference type="EMBL" id="CAXAMM010012947">
    <property type="protein sequence ID" value="CAK9030097.1"/>
    <property type="molecule type" value="Genomic_DNA"/>
</dbReference>
<evidence type="ECO:0000313" key="2">
    <source>
        <dbReference type="EMBL" id="CAK9030064.1"/>
    </source>
</evidence>
<organism evidence="3 4">
    <name type="scientific">Durusdinium trenchii</name>
    <dbReference type="NCBI Taxonomy" id="1381693"/>
    <lineage>
        <taxon>Eukaryota</taxon>
        <taxon>Sar</taxon>
        <taxon>Alveolata</taxon>
        <taxon>Dinophyceae</taxon>
        <taxon>Suessiales</taxon>
        <taxon>Symbiodiniaceae</taxon>
        <taxon>Durusdinium</taxon>
    </lineage>
</organism>
<keyword evidence="4" id="KW-1185">Reference proteome</keyword>
<comment type="caution">
    <text evidence="3">The sequence shown here is derived from an EMBL/GenBank/DDBJ whole genome shotgun (WGS) entry which is preliminary data.</text>
</comment>
<protein>
    <submittedName>
        <fullName evidence="3">WW domain-containing protein</fullName>
    </submittedName>
</protein>
<sequence length="464" mass="51567">MQAVPMPIIYSTPSGLQVKGRRCLERMAFEDVLEDLQKHLTEELNRGGGSPVIQDLDLAQNMLSLEQFENLFFSLGVASAHVVRFRLFGCPTLDDEAMRIFAEYLRTSENAPAEMHLSDCAITTEGFQHLMSAIEETDLYPLVNANVPGEGLPLYLRLENNYIGQEAIQEKIDAGLIQTFDKQQGRRTGHQSGPKVNLLAKDTHFRQKQGPPPTPEALLWRTCLHITYLCQCFLGVRSKRATKSCEYVPRCQEGHSESHVPRGCCQASPSQPIAVPQHSHHQDGKRPSDRFPGDTRQAQADRAHHHFEDPAATAENSTATATAESFAATAEGEAATAKSQTPTAKGYAICAGTCLRIWMVSSRQDRNAWCSLPNAETETHSLRALTQKPRSLEGAWVRCCSWVATSRRRSRRRSRGWTIQWRRGLRGCQSCHILGRNTSMSNVVCPTSGTPRRATVFGRGLLAS</sequence>
<name>A0ABP0KVT8_9DINO</name>
<dbReference type="SUPFAM" id="SSF52047">
    <property type="entry name" value="RNI-like"/>
    <property type="match status" value="1"/>
</dbReference>